<protein>
    <submittedName>
        <fullName evidence="1">Uncharacterized protein</fullName>
    </submittedName>
</protein>
<name>A0ABN2TGY5_9ACTN</name>
<organism evidence="1 2">
    <name type="scientific">Catenulispora subtropica</name>
    <dbReference type="NCBI Taxonomy" id="450798"/>
    <lineage>
        <taxon>Bacteria</taxon>
        <taxon>Bacillati</taxon>
        <taxon>Actinomycetota</taxon>
        <taxon>Actinomycetes</taxon>
        <taxon>Catenulisporales</taxon>
        <taxon>Catenulisporaceae</taxon>
        <taxon>Catenulispora</taxon>
    </lineage>
</organism>
<keyword evidence="2" id="KW-1185">Reference proteome</keyword>
<accession>A0ABN2TGY5</accession>
<gene>
    <name evidence="1" type="ORF">GCM10009838_88980</name>
</gene>
<evidence type="ECO:0000313" key="1">
    <source>
        <dbReference type="EMBL" id="GAA2009154.1"/>
    </source>
</evidence>
<sequence>MSTYPSTTSSPASFTADFHKYVAEAWLAPTELPFAAAFSWQGDGQTPVGATGVIQQDWYTCNPSEREWGYDPAKDGVQAANFTALPGNPQAQLAERMIFFPDPQAAGHALDQIAADFTACKTVTSLPGFGMEGIELVRLNKTATIDGGFAYLHTARRFGGTRGNGVGHWGTDAHEYFVQRGNVLVLIGLFAQGAAGGDAMDVTTTDATILQQAADHLDTAYAG</sequence>
<proteinExistence type="predicted"/>
<dbReference type="Proteomes" id="UP001499854">
    <property type="component" value="Unassembled WGS sequence"/>
</dbReference>
<reference evidence="1 2" key="1">
    <citation type="journal article" date="2019" name="Int. J. Syst. Evol. Microbiol.">
        <title>The Global Catalogue of Microorganisms (GCM) 10K type strain sequencing project: providing services to taxonomists for standard genome sequencing and annotation.</title>
        <authorList>
            <consortium name="The Broad Institute Genomics Platform"/>
            <consortium name="The Broad Institute Genome Sequencing Center for Infectious Disease"/>
            <person name="Wu L."/>
            <person name="Ma J."/>
        </authorList>
    </citation>
    <scope>NUCLEOTIDE SEQUENCE [LARGE SCALE GENOMIC DNA]</scope>
    <source>
        <strain evidence="1 2">JCM 16013</strain>
    </source>
</reference>
<comment type="caution">
    <text evidence="1">The sequence shown here is derived from an EMBL/GenBank/DDBJ whole genome shotgun (WGS) entry which is preliminary data.</text>
</comment>
<evidence type="ECO:0000313" key="2">
    <source>
        <dbReference type="Proteomes" id="UP001499854"/>
    </source>
</evidence>
<dbReference type="EMBL" id="BAAAQM010000118">
    <property type="protein sequence ID" value="GAA2009154.1"/>
    <property type="molecule type" value="Genomic_DNA"/>
</dbReference>